<feature type="signal peptide" evidence="5">
    <location>
        <begin position="1"/>
        <end position="17"/>
    </location>
</feature>
<dbReference type="InterPro" id="IPR051217">
    <property type="entry name" value="Insect_Cuticle_Struc_Prot"/>
</dbReference>
<dbReference type="PRINTS" id="PR00947">
    <property type="entry name" value="CUTICLE"/>
</dbReference>
<proteinExistence type="predicted"/>
<keyword evidence="7" id="KW-1185">Reference proteome</keyword>
<evidence type="ECO:0000256" key="1">
    <source>
        <dbReference type="ARBA" id="ARBA00022460"/>
    </source>
</evidence>
<dbReference type="InterPro" id="IPR000618">
    <property type="entry name" value="Insect_cuticle"/>
</dbReference>
<dbReference type="PANTHER" id="PTHR12236:SF46">
    <property type="entry name" value="CUTICULAR PROTEIN 30B-RELATED"/>
    <property type="match status" value="1"/>
</dbReference>
<feature type="chain" id="PRO_5043931477" evidence="5">
    <location>
        <begin position="18"/>
        <end position="255"/>
    </location>
</feature>
<reference evidence="6 7" key="1">
    <citation type="submission" date="2023-11" db="EMBL/GenBank/DDBJ databases">
        <authorList>
            <person name="Okamura Y."/>
        </authorList>
    </citation>
    <scope>NUCLEOTIDE SEQUENCE [LARGE SCALE GENOMIC DNA]</scope>
</reference>
<dbReference type="PROSITE" id="PS51155">
    <property type="entry name" value="CHIT_BIND_RR_2"/>
    <property type="match status" value="1"/>
</dbReference>
<feature type="region of interest" description="Disordered" evidence="4">
    <location>
        <begin position="208"/>
        <end position="239"/>
    </location>
</feature>
<dbReference type="InterPro" id="IPR031311">
    <property type="entry name" value="CHIT_BIND_RR_consensus"/>
</dbReference>
<evidence type="ECO:0000313" key="7">
    <source>
        <dbReference type="Proteomes" id="UP001497472"/>
    </source>
</evidence>
<evidence type="ECO:0000256" key="4">
    <source>
        <dbReference type="SAM" id="MobiDB-lite"/>
    </source>
</evidence>
<feature type="region of interest" description="Disordered" evidence="4">
    <location>
        <begin position="104"/>
        <end position="145"/>
    </location>
</feature>
<organism evidence="6 7">
    <name type="scientific">Leptosia nina</name>
    <dbReference type="NCBI Taxonomy" id="320188"/>
    <lineage>
        <taxon>Eukaryota</taxon>
        <taxon>Metazoa</taxon>
        <taxon>Ecdysozoa</taxon>
        <taxon>Arthropoda</taxon>
        <taxon>Hexapoda</taxon>
        <taxon>Insecta</taxon>
        <taxon>Pterygota</taxon>
        <taxon>Neoptera</taxon>
        <taxon>Endopterygota</taxon>
        <taxon>Lepidoptera</taxon>
        <taxon>Glossata</taxon>
        <taxon>Ditrysia</taxon>
        <taxon>Papilionoidea</taxon>
        <taxon>Pieridae</taxon>
        <taxon>Pierinae</taxon>
        <taxon>Leptosia</taxon>
    </lineage>
</organism>
<dbReference type="PROSITE" id="PS51257">
    <property type="entry name" value="PROKAR_LIPOPROTEIN"/>
    <property type="match status" value="1"/>
</dbReference>
<evidence type="ECO:0000256" key="2">
    <source>
        <dbReference type="ARBA" id="ARBA00022729"/>
    </source>
</evidence>
<dbReference type="PROSITE" id="PS00233">
    <property type="entry name" value="CHIT_BIND_RR_1"/>
    <property type="match status" value="1"/>
</dbReference>
<evidence type="ECO:0000313" key="6">
    <source>
        <dbReference type="EMBL" id="CAK1544249.1"/>
    </source>
</evidence>
<dbReference type="AlphaFoldDB" id="A0AAV1J7Q5"/>
<name>A0AAV1J7Q5_9NEOP</name>
<comment type="caution">
    <text evidence="6">The sequence shown here is derived from an EMBL/GenBank/DDBJ whole genome shotgun (WGS) entry which is preliminary data.</text>
</comment>
<dbReference type="EMBL" id="CAVLEF010000005">
    <property type="protein sequence ID" value="CAK1544249.1"/>
    <property type="molecule type" value="Genomic_DNA"/>
</dbReference>
<sequence length="255" mass="29294">MVQKLIIFSGLIISASCMFLHPAPVPLILEPFQEPQTSYDFSYHVNDARTGDFKSQSEARRGDTVLGQYSLIQPDGVRRVVDYQANDLTGFLATVNNQPLLNGLPISRAPQGNEIPQENQVSGDAQRQEQKQELQQQQNQQQQAQQQQQQAPQQQQQAPQQQQQEQQQLQQQYQQQQQQQQQFQQQQQQLQQQHQLQQQQYLQQQQFQQQEESPRQTTAPAGVSVENQCPSCASSTPPSISLSTVLHPYQNNIWY</sequence>
<feature type="compositionally biased region" description="Polar residues" evidence="4">
    <location>
        <begin position="215"/>
        <end position="239"/>
    </location>
</feature>
<gene>
    <name evidence="6" type="ORF">LNINA_LOCUS4011</name>
</gene>
<dbReference type="PANTHER" id="PTHR12236">
    <property type="entry name" value="STRUCTURAL CONTITUENT OF CUTICLE"/>
    <property type="match status" value="1"/>
</dbReference>
<evidence type="ECO:0000256" key="5">
    <source>
        <dbReference type="SAM" id="SignalP"/>
    </source>
</evidence>
<keyword evidence="1 3" id="KW-0193">Cuticle</keyword>
<feature type="compositionally biased region" description="Polar residues" evidence="4">
    <location>
        <begin position="114"/>
        <end position="125"/>
    </location>
</feature>
<dbReference type="Proteomes" id="UP001497472">
    <property type="component" value="Unassembled WGS sequence"/>
</dbReference>
<dbReference type="Pfam" id="PF00379">
    <property type="entry name" value="Chitin_bind_4"/>
    <property type="match status" value="1"/>
</dbReference>
<dbReference type="GO" id="GO:0005615">
    <property type="term" value="C:extracellular space"/>
    <property type="evidence" value="ECO:0007669"/>
    <property type="project" value="TreeGrafter"/>
</dbReference>
<feature type="compositionally biased region" description="Low complexity" evidence="4">
    <location>
        <begin position="133"/>
        <end position="145"/>
    </location>
</feature>
<dbReference type="GO" id="GO:0031012">
    <property type="term" value="C:extracellular matrix"/>
    <property type="evidence" value="ECO:0007669"/>
    <property type="project" value="TreeGrafter"/>
</dbReference>
<evidence type="ECO:0000256" key="3">
    <source>
        <dbReference type="PROSITE-ProRule" id="PRU00497"/>
    </source>
</evidence>
<dbReference type="GO" id="GO:0042302">
    <property type="term" value="F:structural constituent of cuticle"/>
    <property type="evidence" value="ECO:0007669"/>
    <property type="project" value="UniProtKB-UniRule"/>
</dbReference>
<keyword evidence="2 5" id="KW-0732">Signal</keyword>
<accession>A0AAV1J7Q5</accession>
<protein>
    <submittedName>
        <fullName evidence="6">Uncharacterized protein</fullName>
    </submittedName>
</protein>